<organism evidence="4 5">
    <name type="scientific">Collinsella ihumii</name>
    <dbReference type="NCBI Taxonomy" id="1720204"/>
    <lineage>
        <taxon>Bacteria</taxon>
        <taxon>Bacillati</taxon>
        <taxon>Actinomycetota</taxon>
        <taxon>Coriobacteriia</taxon>
        <taxon>Coriobacteriales</taxon>
        <taxon>Coriobacteriaceae</taxon>
        <taxon>Collinsella</taxon>
    </lineage>
</organism>
<dbReference type="AlphaFoldDB" id="A0A921IQB3"/>
<keyword evidence="4" id="KW-0067">ATP-binding</keyword>
<reference evidence="4" key="1">
    <citation type="journal article" date="2021" name="PeerJ">
        <title>Extensive microbial diversity within the chicken gut microbiome revealed by metagenomics and culture.</title>
        <authorList>
            <person name="Gilroy R."/>
            <person name="Ravi A."/>
            <person name="Getino M."/>
            <person name="Pursley I."/>
            <person name="Horton D.L."/>
            <person name="Alikhan N.F."/>
            <person name="Baker D."/>
            <person name="Gharbi K."/>
            <person name="Hall N."/>
            <person name="Watson M."/>
            <person name="Adriaenssens E.M."/>
            <person name="Foster-Nyarko E."/>
            <person name="Jarju S."/>
            <person name="Secka A."/>
            <person name="Antonio M."/>
            <person name="Oren A."/>
            <person name="Chaudhuri R.R."/>
            <person name="La Ragione R."/>
            <person name="Hildebrand F."/>
            <person name="Pallen M.J."/>
        </authorList>
    </citation>
    <scope>NUCLEOTIDE SEQUENCE</scope>
    <source>
        <strain evidence="4">ChiGjej2B2-7701</strain>
    </source>
</reference>
<keyword evidence="2" id="KW-1133">Transmembrane helix</keyword>
<sequence>MSAPLVAHVALLAALGALTAPAALALLETDRRRRLIAAALGTVAGAIAGAVDLIGPLPLSGEMALSVALAVGLILLSRRGAQAAILATYAAAATAFTCGDTLAAAVPVTFSHLDPALPHVIGSALALALSASGEDPAGESDRLTPLSTPGLKRLGFAAVACLALTVATMGETDAAGDAGAPVRLVICATLILLYPINAVNAHAAQQQRLADAAAAQAELLERNYRTLRESYEQNSRLYHDFRNHLATLKGYARAGDMPAVSAYIDALVGPQDAGGSAAWTGDPAIDHLFALKQARCTELGIAADFDVCLPPNTGIRPADLSTVVANLLDNAIEAAARVPEGRARAVRLTARRVNSMVIIKVENTATGPVEADGEGRIATTKEDAEHHGWGLKSVEATLDRYDGSLSLTSSDDSFCAIATMCFDGVRD</sequence>
<keyword evidence="2" id="KW-0812">Transmembrane</keyword>
<feature type="transmembrane region" description="Helical" evidence="2">
    <location>
        <begin position="34"/>
        <end position="51"/>
    </location>
</feature>
<dbReference type="PANTHER" id="PTHR40448">
    <property type="entry name" value="TWO-COMPONENT SENSOR HISTIDINE KINASE"/>
    <property type="match status" value="1"/>
</dbReference>
<accession>A0A921IQB3</accession>
<dbReference type="EMBL" id="DYVF01000041">
    <property type="protein sequence ID" value="HJG30981.1"/>
    <property type="molecule type" value="Genomic_DNA"/>
</dbReference>
<keyword evidence="1" id="KW-0175">Coiled coil</keyword>
<feature type="transmembrane region" description="Helical" evidence="2">
    <location>
        <begin position="83"/>
        <end position="110"/>
    </location>
</feature>
<evidence type="ECO:0000256" key="2">
    <source>
        <dbReference type="SAM" id="Phobius"/>
    </source>
</evidence>
<protein>
    <submittedName>
        <fullName evidence="4">ATP-binding protein</fullName>
    </submittedName>
</protein>
<keyword evidence="2" id="KW-0472">Membrane</keyword>
<evidence type="ECO:0000259" key="3">
    <source>
        <dbReference type="Pfam" id="PF14501"/>
    </source>
</evidence>
<keyword evidence="4" id="KW-0547">Nucleotide-binding</keyword>
<dbReference type="PANTHER" id="PTHR40448:SF1">
    <property type="entry name" value="TWO-COMPONENT SENSOR HISTIDINE KINASE"/>
    <property type="match status" value="1"/>
</dbReference>
<dbReference type="CDD" id="cd16935">
    <property type="entry name" value="HATPase_AgrC-ComD-like"/>
    <property type="match status" value="1"/>
</dbReference>
<dbReference type="GO" id="GO:0042802">
    <property type="term" value="F:identical protein binding"/>
    <property type="evidence" value="ECO:0007669"/>
    <property type="project" value="TreeGrafter"/>
</dbReference>
<reference evidence="4" key="2">
    <citation type="submission" date="2021-09" db="EMBL/GenBank/DDBJ databases">
        <authorList>
            <person name="Gilroy R."/>
        </authorList>
    </citation>
    <scope>NUCLEOTIDE SEQUENCE</scope>
    <source>
        <strain evidence="4">ChiGjej2B2-7701</strain>
    </source>
</reference>
<comment type="caution">
    <text evidence="4">The sequence shown here is derived from an EMBL/GenBank/DDBJ whole genome shotgun (WGS) entry which is preliminary data.</text>
</comment>
<dbReference type="InterPro" id="IPR036890">
    <property type="entry name" value="HATPase_C_sf"/>
</dbReference>
<dbReference type="SUPFAM" id="SSF55874">
    <property type="entry name" value="ATPase domain of HSP90 chaperone/DNA topoisomerase II/histidine kinase"/>
    <property type="match status" value="1"/>
</dbReference>
<dbReference type="Pfam" id="PF14501">
    <property type="entry name" value="HATPase_c_5"/>
    <property type="match status" value="1"/>
</dbReference>
<evidence type="ECO:0000256" key="1">
    <source>
        <dbReference type="SAM" id="Coils"/>
    </source>
</evidence>
<evidence type="ECO:0000313" key="5">
    <source>
        <dbReference type="Proteomes" id="UP000746751"/>
    </source>
</evidence>
<name>A0A921IQB3_9ACTN</name>
<gene>
    <name evidence="4" type="ORF">K8U80_06250</name>
</gene>
<dbReference type="Gene3D" id="3.30.565.10">
    <property type="entry name" value="Histidine kinase-like ATPase, C-terminal domain"/>
    <property type="match status" value="1"/>
</dbReference>
<feature type="transmembrane region" description="Helical" evidence="2">
    <location>
        <begin position="6"/>
        <end position="27"/>
    </location>
</feature>
<proteinExistence type="predicted"/>
<feature type="transmembrane region" description="Helical" evidence="2">
    <location>
        <begin position="57"/>
        <end position="76"/>
    </location>
</feature>
<dbReference type="InterPro" id="IPR032834">
    <property type="entry name" value="NatK-like_C"/>
</dbReference>
<dbReference type="GO" id="GO:0005524">
    <property type="term" value="F:ATP binding"/>
    <property type="evidence" value="ECO:0007669"/>
    <property type="project" value="UniProtKB-KW"/>
</dbReference>
<feature type="coiled-coil region" evidence="1">
    <location>
        <begin position="203"/>
        <end position="230"/>
    </location>
</feature>
<feature type="domain" description="Sensor histidine kinase NatK-like C-terminal" evidence="3">
    <location>
        <begin position="316"/>
        <end position="415"/>
    </location>
</feature>
<dbReference type="Proteomes" id="UP000746751">
    <property type="component" value="Unassembled WGS sequence"/>
</dbReference>
<evidence type="ECO:0000313" key="4">
    <source>
        <dbReference type="EMBL" id="HJG30981.1"/>
    </source>
</evidence>